<dbReference type="EMBL" id="JBAGLP010000099">
    <property type="protein sequence ID" value="MEG3613792.1"/>
    <property type="molecule type" value="Genomic_DNA"/>
</dbReference>
<protein>
    <recommendedName>
        <fullName evidence="2 5">peptidylprolyl isomerase</fullName>
        <ecNumber evidence="2 5">5.2.1.8</ecNumber>
    </recommendedName>
</protein>
<dbReference type="PROSITE" id="PS50059">
    <property type="entry name" value="FKBP_PPIASE"/>
    <property type="match status" value="1"/>
</dbReference>
<organism evidence="8 9">
    <name type="scientific">Isoptericola haloaureus</name>
    <dbReference type="NCBI Taxonomy" id="1542902"/>
    <lineage>
        <taxon>Bacteria</taxon>
        <taxon>Bacillati</taxon>
        <taxon>Actinomycetota</taxon>
        <taxon>Actinomycetes</taxon>
        <taxon>Micrococcales</taxon>
        <taxon>Promicromonosporaceae</taxon>
        <taxon>Isoptericola</taxon>
    </lineage>
</organism>
<name>A0ABU7Z2Z4_9MICO</name>
<gene>
    <name evidence="8" type="ORF">V5O49_01500</name>
</gene>
<dbReference type="EC" id="5.2.1.8" evidence="2 5"/>
<proteinExistence type="predicted"/>
<keyword evidence="3 5" id="KW-0697">Rotamase</keyword>
<dbReference type="SUPFAM" id="SSF54534">
    <property type="entry name" value="FKBP-like"/>
    <property type="match status" value="2"/>
</dbReference>
<evidence type="ECO:0000259" key="7">
    <source>
        <dbReference type="PROSITE" id="PS50059"/>
    </source>
</evidence>
<evidence type="ECO:0000256" key="4">
    <source>
        <dbReference type="ARBA" id="ARBA00023235"/>
    </source>
</evidence>
<dbReference type="PROSITE" id="PS51257">
    <property type="entry name" value="PROKAR_LIPOPROTEIN"/>
    <property type="match status" value="1"/>
</dbReference>
<comment type="catalytic activity">
    <reaction evidence="1 5">
        <text>[protein]-peptidylproline (omega=180) = [protein]-peptidylproline (omega=0)</text>
        <dbReference type="Rhea" id="RHEA:16237"/>
        <dbReference type="Rhea" id="RHEA-COMP:10747"/>
        <dbReference type="Rhea" id="RHEA-COMP:10748"/>
        <dbReference type="ChEBI" id="CHEBI:83833"/>
        <dbReference type="ChEBI" id="CHEBI:83834"/>
        <dbReference type="EC" id="5.2.1.8"/>
    </reaction>
</comment>
<dbReference type="Pfam" id="PF00254">
    <property type="entry name" value="FKBP_C"/>
    <property type="match status" value="1"/>
</dbReference>
<dbReference type="RefSeq" id="WP_332900677.1">
    <property type="nucleotide sequence ID" value="NZ_JBAGLP010000099.1"/>
</dbReference>
<dbReference type="Proteomes" id="UP001310387">
    <property type="component" value="Unassembled WGS sequence"/>
</dbReference>
<evidence type="ECO:0000256" key="1">
    <source>
        <dbReference type="ARBA" id="ARBA00000971"/>
    </source>
</evidence>
<reference evidence="8" key="1">
    <citation type="journal article" date="2024" name="Antonie Van Leeuwenhoek">
        <title>Isoptericola haloaureus sp. nov., a dimorphic actinobacterium isolated from mangrove sediments of southeast India, implicating biosaline agricultural significance through nitrogen fixation and salt tolerance genes.</title>
        <authorList>
            <person name="Prathaban M."/>
            <person name="Prathiviraj R."/>
            <person name="Ravichandran M."/>
            <person name="Natarajan S.D."/>
            <person name="Sobanaa M."/>
            <person name="Hari Krishna Kumar S."/>
            <person name="Chandrasekar V."/>
            <person name="Selvin J."/>
        </authorList>
    </citation>
    <scope>NUCLEOTIDE SEQUENCE</scope>
    <source>
        <strain evidence="8">MP1014</strain>
    </source>
</reference>
<sequence>MPPRRPPLLVAVLAVLLMLAGCSTPVWDRVAPTQVPSQTPVQVSGPQGEPPALQYPQPYQVVQSGSRTLWPGTGDPLEPGQQVLLHMYAEDGRDGSVISSTYLDAPAWYTFDADSLGQNVYDSLRGKRVGARVLVVEQDGDVPVVLVVDVLPTRATGDVVEPVEGLPTVVRDPDGSPTVLVGDGDPPGQLVVQPLIRGGGPQVEVGQVVTARYMAVRWSDGRVVDTSWEPGVAPQSATIGIGRLIEGWDQGLLEQSVGSQVMLVVPPHLGYGGTGSELADETLVYVIDILDARFQVAQDAPAPEGGEQGSDEAADQDPPPSTTEG</sequence>
<evidence type="ECO:0000256" key="2">
    <source>
        <dbReference type="ARBA" id="ARBA00013194"/>
    </source>
</evidence>
<evidence type="ECO:0000313" key="8">
    <source>
        <dbReference type="EMBL" id="MEG3613792.1"/>
    </source>
</evidence>
<dbReference type="GO" id="GO:0003755">
    <property type="term" value="F:peptidyl-prolyl cis-trans isomerase activity"/>
    <property type="evidence" value="ECO:0007669"/>
    <property type="project" value="UniProtKB-EC"/>
</dbReference>
<evidence type="ECO:0000256" key="5">
    <source>
        <dbReference type="PROSITE-ProRule" id="PRU00277"/>
    </source>
</evidence>
<keyword evidence="9" id="KW-1185">Reference proteome</keyword>
<dbReference type="InterPro" id="IPR046357">
    <property type="entry name" value="PPIase_dom_sf"/>
</dbReference>
<comment type="caution">
    <text evidence="8">The sequence shown here is derived from an EMBL/GenBank/DDBJ whole genome shotgun (WGS) entry which is preliminary data.</text>
</comment>
<evidence type="ECO:0000313" key="9">
    <source>
        <dbReference type="Proteomes" id="UP001310387"/>
    </source>
</evidence>
<dbReference type="PANTHER" id="PTHR45779">
    <property type="entry name" value="PEPTIDYLPROLYL ISOMERASE"/>
    <property type="match status" value="1"/>
</dbReference>
<reference evidence="8" key="2">
    <citation type="submission" date="2024-02" db="EMBL/GenBank/DDBJ databases">
        <authorList>
            <person name="Prathaban M."/>
            <person name="Mythili R."/>
            <person name="Sharmila Devi N."/>
            <person name="Sobanaa M."/>
            <person name="Prathiviraj R."/>
            <person name="Selvin J."/>
        </authorList>
    </citation>
    <scope>NUCLEOTIDE SEQUENCE</scope>
    <source>
        <strain evidence="8">MP1014</strain>
    </source>
</reference>
<dbReference type="InterPro" id="IPR044609">
    <property type="entry name" value="FKBP2/11"/>
</dbReference>
<accession>A0ABU7Z2Z4</accession>
<evidence type="ECO:0000256" key="6">
    <source>
        <dbReference type="SAM" id="MobiDB-lite"/>
    </source>
</evidence>
<dbReference type="PANTHER" id="PTHR45779:SF7">
    <property type="entry name" value="PEPTIDYLPROLYL ISOMERASE"/>
    <property type="match status" value="1"/>
</dbReference>
<dbReference type="Gene3D" id="3.10.50.40">
    <property type="match status" value="1"/>
</dbReference>
<feature type="region of interest" description="Disordered" evidence="6">
    <location>
        <begin position="297"/>
        <end position="325"/>
    </location>
</feature>
<keyword evidence="4 5" id="KW-0413">Isomerase</keyword>
<evidence type="ECO:0000256" key="3">
    <source>
        <dbReference type="ARBA" id="ARBA00023110"/>
    </source>
</evidence>
<feature type="domain" description="PPIase FKBP-type" evidence="7">
    <location>
        <begin position="206"/>
        <end position="293"/>
    </location>
</feature>
<dbReference type="InterPro" id="IPR001179">
    <property type="entry name" value="PPIase_FKBP_dom"/>
</dbReference>